<feature type="region of interest" description="Disordered" evidence="1">
    <location>
        <begin position="1"/>
        <end position="42"/>
    </location>
</feature>
<proteinExistence type="predicted"/>
<organism evidence="2 3">
    <name type="scientific">Skermanella aerolata</name>
    <dbReference type="NCBI Taxonomy" id="393310"/>
    <lineage>
        <taxon>Bacteria</taxon>
        <taxon>Pseudomonadati</taxon>
        <taxon>Pseudomonadota</taxon>
        <taxon>Alphaproteobacteria</taxon>
        <taxon>Rhodospirillales</taxon>
        <taxon>Azospirillaceae</taxon>
        <taxon>Skermanella</taxon>
    </lineage>
</organism>
<reference evidence="2 3" key="1">
    <citation type="submission" date="2019-07" db="EMBL/GenBank/DDBJ databases">
        <title>Whole genome shotgun sequence of Skermanella aerolata NBRC 106429.</title>
        <authorList>
            <person name="Hosoyama A."/>
            <person name="Uohara A."/>
            <person name="Ohji S."/>
            <person name="Ichikawa N."/>
        </authorList>
    </citation>
    <scope>NUCLEOTIDE SEQUENCE [LARGE SCALE GENOMIC DNA]</scope>
    <source>
        <strain evidence="2 3">NBRC 106429</strain>
    </source>
</reference>
<dbReference type="AlphaFoldDB" id="A0A512E560"/>
<dbReference type="OrthoDB" id="9959721at2"/>
<sequence>MSKFSKPKQSAQVSEADIQRVIGGAEANDDRKAEQKPDDQGEVRFTMTLTGAMAGRVERAREGAGGMTRLAWIRLAVAEKLAREGV</sequence>
<gene>
    <name evidence="2" type="ORF">SAE02_77680</name>
</gene>
<feature type="compositionally biased region" description="Basic and acidic residues" evidence="1">
    <location>
        <begin position="28"/>
        <end position="42"/>
    </location>
</feature>
<evidence type="ECO:0000313" key="3">
    <source>
        <dbReference type="Proteomes" id="UP000321523"/>
    </source>
</evidence>
<protein>
    <submittedName>
        <fullName evidence="2">Uncharacterized protein</fullName>
    </submittedName>
</protein>
<evidence type="ECO:0000313" key="2">
    <source>
        <dbReference type="EMBL" id="GEO43620.1"/>
    </source>
</evidence>
<dbReference type="RefSeq" id="WP_044436529.1">
    <property type="nucleotide sequence ID" value="NZ_BJYZ01000109.1"/>
</dbReference>
<dbReference type="Proteomes" id="UP000321523">
    <property type="component" value="Unassembled WGS sequence"/>
</dbReference>
<accession>A0A512E560</accession>
<name>A0A512E560_9PROT</name>
<evidence type="ECO:0000256" key="1">
    <source>
        <dbReference type="SAM" id="MobiDB-lite"/>
    </source>
</evidence>
<keyword evidence="3" id="KW-1185">Reference proteome</keyword>
<dbReference type="EMBL" id="BJYZ01000109">
    <property type="protein sequence ID" value="GEO43620.1"/>
    <property type="molecule type" value="Genomic_DNA"/>
</dbReference>
<comment type="caution">
    <text evidence="2">The sequence shown here is derived from an EMBL/GenBank/DDBJ whole genome shotgun (WGS) entry which is preliminary data.</text>
</comment>